<evidence type="ECO:0000256" key="8">
    <source>
        <dbReference type="SAM" id="MobiDB-lite"/>
    </source>
</evidence>
<evidence type="ECO:0000256" key="6">
    <source>
        <dbReference type="ARBA" id="ARBA00023004"/>
    </source>
</evidence>
<dbReference type="PRINTS" id="PR00359">
    <property type="entry name" value="BP450"/>
</dbReference>
<keyword evidence="10" id="KW-1185">Reference proteome</keyword>
<evidence type="ECO:0000256" key="2">
    <source>
        <dbReference type="ARBA" id="ARBA00010617"/>
    </source>
</evidence>
<sequence>MLNVAMTRPVLPTREPAPTEPAPTEPAPTTTGPAFDPFDPAHLADPYPGYRRLRETDPVHFHRGDGTAARPDFWALSRYADVDAAVCDPEAFSSASGLTFYRDEIEKLGLAPTIVMMDPPEHTGKRRLLAKAFSPKRVAETEPQIRDFVRGRLAEMAERDDDDEVVDLHRDFSSQIPTFVLAQLFDLPAADRPRFGPWVSALTTLQEEGFRPAGLEGGAAAAVAEMFAYFGELIAERRTSPGEDLVSALTQAEIDGERLDDWDILGFCFVIVAGGNDTTGNLISHTVALLDEHPPQRELLVADPGLIPGALSECLRFESSVQALARTTIREVTVGGVTIPAGEKVMMLYGSANRDEREFGPTAEELDITREITGHLGFARGPHFCIGSHFARLQARIALEELYAAHPAIGVDRGAAVRALSPFTRGFHSLPATGFSAPRP</sequence>
<dbReference type="InterPro" id="IPR001128">
    <property type="entry name" value="Cyt_P450"/>
</dbReference>
<keyword evidence="7" id="KW-0503">Monooxygenase</keyword>
<dbReference type="EMBL" id="BAAAQG010000003">
    <property type="protein sequence ID" value="GAA1699829.1"/>
    <property type="molecule type" value="Genomic_DNA"/>
</dbReference>
<keyword evidence="5" id="KW-0560">Oxidoreductase</keyword>
<protein>
    <submittedName>
        <fullName evidence="9">Cytochrome P450</fullName>
    </submittedName>
</protein>
<gene>
    <name evidence="9" type="ORF">GCM10009831_05260</name>
</gene>
<organism evidence="9 10">
    <name type="scientific">Dietzia cercidiphylli</name>
    <dbReference type="NCBI Taxonomy" id="498199"/>
    <lineage>
        <taxon>Bacteria</taxon>
        <taxon>Bacillati</taxon>
        <taxon>Actinomycetota</taxon>
        <taxon>Actinomycetes</taxon>
        <taxon>Mycobacteriales</taxon>
        <taxon>Dietziaceae</taxon>
        <taxon>Dietzia</taxon>
    </lineage>
</organism>
<evidence type="ECO:0000256" key="1">
    <source>
        <dbReference type="ARBA" id="ARBA00001971"/>
    </source>
</evidence>
<keyword evidence="3" id="KW-0349">Heme</keyword>
<evidence type="ECO:0000256" key="7">
    <source>
        <dbReference type="ARBA" id="ARBA00023033"/>
    </source>
</evidence>
<dbReference type="InterPro" id="IPR036396">
    <property type="entry name" value="Cyt_P450_sf"/>
</dbReference>
<keyword evidence="6" id="KW-0408">Iron</keyword>
<proteinExistence type="inferred from homology"/>
<dbReference type="Proteomes" id="UP001500383">
    <property type="component" value="Unassembled WGS sequence"/>
</dbReference>
<evidence type="ECO:0000256" key="3">
    <source>
        <dbReference type="ARBA" id="ARBA00022617"/>
    </source>
</evidence>
<dbReference type="SUPFAM" id="SSF48264">
    <property type="entry name" value="Cytochrome P450"/>
    <property type="match status" value="1"/>
</dbReference>
<dbReference type="PANTHER" id="PTHR46696:SF4">
    <property type="entry name" value="BIOTIN BIOSYNTHESIS CYTOCHROME P450"/>
    <property type="match status" value="1"/>
</dbReference>
<dbReference type="InterPro" id="IPR002397">
    <property type="entry name" value="Cyt_P450_B"/>
</dbReference>
<name>A0ABN2I754_9ACTN</name>
<dbReference type="Pfam" id="PF00067">
    <property type="entry name" value="p450"/>
    <property type="match status" value="1"/>
</dbReference>
<feature type="region of interest" description="Disordered" evidence="8">
    <location>
        <begin position="1"/>
        <end position="41"/>
    </location>
</feature>
<accession>A0ABN2I754</accession>
<comment type="caution">
    <text evidence="9">The sequence shown here is derived from an EMBL/GenBank/DDBJ whole genome shotgun (WGS) entry which is preliminary data.</text>
</comment>
<dbReference type="PANTHER" id="PTHR46696">
    <property type="entry name" value="P450, PUTATIVE (EUROFUNG)-RELATED"/>
    <property type="match status" value="1"/>
</dbReference>
<comment type="cofactor">
    <cofactor evidence="1">
        <name>heme</name>
        <dbReference type="ChEBI" id="CHEBI:30413"/>
    </cofactor>
</comment>
<evidence type="ECO:0000256" key="4">
    <source>
        <dbReference type="ARBA" id="ARBA00022723"/>
    </source>
</evidence>
<evidence type="ECO:0000313" key="9">
    <source>
        <dbReference type="EMBL" id="GAA1699829.1"/>
    </source>
</evidence>
<dbReference type="Gene3D" id="1.10.630.10">
    <property type="entry name" value="Cytochrome P450"/>
    <property type="match status" value="1"/>
</dbReference>
<evidence type="ECO:0000256" key="5">
    <source>
        <dbReference type="ARBA" id="ARBA00023002"/>
    </source>
</evidence>
<keyword evidence="4" id="KW-0479">Metal-binding</keyword>
<reference evidence="9 10" key="1">
    <citation type="journal article" date="2019" name="Int. J. Syst. Evol. Microbiol.">
        <title>The Global Catalogue of Microorganisms (GCM) 10K type strain sequencing project: providing services to taxonomists for standard genome sequencing and annotation.</title>
        <authorList>
            <consortium name="The Broad Institute Genomics Platform"/>
            <consortium name="The Broad Institute Genome Sequencing Center for Infectious Disease"/>
            <person name="Wu L."/>
            <person name="Ma J."/>
        </authorList>
    </citation>
    <scope>NUCLEOTIDE SEQUENCE [LARGE SCALE GENOMIC DNA]</scope>
    <source>
        <strain evidence="9 10">JCM 16002</strain>
    </source>
</reference>
<evidence type="ECO:0000313" key="10">
    <source>
        <dbReference type="Proteomes" id="UP001500383"/>
    </source>
</evidence>
<comment type="similarity">
    <text evidence="2">Belongs to the cytochrome P450 family.</text>
</comment>